<dbReference type="Pfam" id="PF22725">
    <property type="entry name" value="GFO_IDH_MocA_C3"/>
    <property type="match status" value="1"/>
</dbReference>
<evidence type="ECO:0000313" key="5">
    <source>
        <dbReference type="EMBL" id="MBB5789472.1"/>
    </source>
</evidence>
<dbReference type="PANTHER" id="PTHR43708">
    <property type="entry name" value="CONSERVED EXPRESSED OXIDOREDUCTASE (EUROFUNG)"/>
    <property type="match status" value="1"/>
</dbReference>
<organism evidence="5 6">
    <name type="scientific">Jiangella mangrovi</name>
    <dbReference type="NCBI Taxonomy" id="1524084"/>
    <lineage>
        <taxon>Bacteria</taxon>
        <taxon>Bacillati</taxon>
        <taxon>Actinomycetota</taxon>
        <taxon>Actinomycetes</taxon>
        <taxon>Jiangellales</taxon>
        <taxon>Jiangellaceae</taxon>
        <taxon>Jiangella</taxon>
    </lineage>
</organism>
<dbReference type="SUPFAM" id="SSF51735">
    <property type="entry name" value="NAD(P)-binding Rossmann-fold domains"/>
    <property type="match status" value="1"/>
</dbReference>
<dbReference type="AlphaFoldDB" id="A0A7W9GT53"/>
<accession>A0A7W9GT53</accession>
<dbReference type="GO" id="GO:0000166">
    <property type="term" value="F:nucleotide binding"/>
    <property type="evidence" value="ECO:0007669"/>
    <property type="project" value="InterPro"/>
</dbReference>
<feature type="domain" description="Gfo/Idh/MocA-like oxidoreductase N-terminal" evidence="3">
    <location>
        <begin position="5"/>
        <end position="125"/>
    </location>
</feature>
<evidence type="ECO:0000259" key="4">
    <source>
        <dbReference type="Pfam" id="PF22725"/>
    </source>
</evidence>
<dbReference type="Gene3D" id="3.30.360.10">
    <property type="entry name" value="Dihydrodipicolinate Reductase, domain 2"/>
    <property type="match status" value="1"/>
</dbReference>
<comment type="caution">
    <text evidence="5">The sequence shown here is derived from an EMBL/GenBank/DDBJ whole genome shotgun (WGS) entry which is preliminary data.</text>
</comment>
<evidence type="ECO:0000313" key="6">
    <source>
        <dbReference type="Proteomes" id="UP000542813"/>
    </source>
</evidence>
<evidence type="ECO:0000256" key="2">
    <source>
        <dbReference type="ARBA" id="ARBA00023002"/>
    </source>
</evidence>
<protein>
    <submittedName>
        <fullName evidence="5">Putative dehydrogenase</fullName>
    </submittedName>
</protein>
<dbReference type="Gene3D" id="3.40.50.720">
    <property type="entry name" value="NAD(P)-binding Rossmann-like Domain"/>
    <property type="match status" value="1"/>
</dbReference>
<sequence>MTGPIRTAVVGYGLAGSVFHAPLVTADPAYALTHVVTGNAERAAAASARYPSARIVGSVDELLTLADQGEVDLVVVASPTPTHAELALAVVDRGLAAVVDKPLTVHLADAEALIARAESTGAVLTAFQNRRWDGDFLTVRRLVESGALGEVRRFESRFEWLSARPRPPWKSGTSGRDGGGVAYDLGSHLIDQAVQLFGPVADVYGELDAHRPGRVNDDDSFIALTHESGVRSHLAMSSLVAQRGFRFRVLGSESAFTKWGLDGQEGQLGSGLSPLDDAFGVESPSSYGLLGRDGEASSVPTERGQYVRFYREVAAAIAGEGPVPVDPRDALTAIRIIEQLHAAKS</sequence>
<gene>
    <name evidence="5" type="ORF">HD601_004047</name>
</gene>
<feature type="domain" description="GFO/IDH/MocA-like oxidoreductase" evidence="4">
    <location>
        <begin position="136"/>
        <end position="255"/>
    </location>
</feature>
<dbReference type="RefSeq" id="WP_184824872.1">
    <property type="nucleotide sequence ID" value="NZ_JACHMM010000001.1"/>
</dbReference>
<dbReference type="GO" id="GO:0016491">
    <property type="term" value="F:oxidoreductase activity"/>
    <property type="evidence" value="ECO:0007669"/>
    <property type="project" value="UniProtKB-KW"/>
</dbReference>
<evidence type="ECO:0000256" key="1">
    <source>
        <dbReference type="ARBA" id="ARBA00010928"/>
    </source>
</evidence>
<dbReference type="InterPro" id="IPR000683">
    <property type="entry name" value="Gfo/Idh/MocA-like_OxRdtase_N"/>
</dbReference>
<keyword evidence="6" id="KW-1185">Reference proteome</keyword>
<name>A0A7W9GT53_9ACTN</name>
<dbReference type="PANTHER" id="PTHR43708:SF5">
    <property type="entry name" value="CONSERVED EXPRESSED OXIDOREDUCTASE (EUROFUNG)-RELATED"/>
    <property type="match status" value="1"/>
</dbReference>
<dbReference type="InterPro" id="IPR055170">
    <property type="entry name" value="GFO_IDH_MocA-like_dom"/>
</dbReference>
<dbReference type="InterPro" id="IPR036291">
    <property type="entry name" value="NAD(P)-bd_dom_sf"/>
</dbReference>
<dbReference type="SUPFAM" id="SSF55347">
    <property type="entry name" value="Glyceraldehyde-3-phosphate dehydrogenase-like, C-terminal domain"/>
    <property type="match status" value="1"/>
</dbReference>
<dbReference type="EMBL" id="JACHMM010000001">
    <property type="protein sequence ID" value="MBB5789472.1"/>
    <property type="molecule type" value="Genomic_DNA"/>
</dbReference>
<comment type="similarity">
    <text evidence="1">Belongs to the Gfo/Idh/MocA family.</text>
</comment>
<keyword evidence="2" id="KW-0560">Oxidoreductase</keyword>
<dbReference type="Pfam" id="PF01408">
    <property type="entry name" value="GFO_IDH_MocA"/>
    <property type="match status" value="1"/>
</dbReference>
<reference evidence="5 6" key="1">
    <citation type="submission" date="2020-08" db="EMBL/GenBank/DDBJ databases">
        <title>Sequencing the genomes of 1000 actinobacteria strains.</title>
        <authorList>
            <person name="Klenk H.-P."/>
        </authorList>
    </citation>
    <scope>NUCLEOTIDE SEQUENCE [LARGE SCALE GENOMIC DNA]</scope>
    <source>
        <strain evidence="5 6">DSM 102122</strain>
    </source>
</reference>
<dbReference type="InterPro" id="IPR051317">
    <property type="entry name" value="Gfo/Idh/MocA_oxidoreduct"/>
</dbReference>
<dbReference type="Proteomes" id="UP000542813">
    <property type="component" value="Unassembled WGS sequence"/>
</dbReference>
<proteinExistence type="inferred from homology"/>
<evidence type="ECO:0000259" key="3">
    <source>
        <dbReference type="Pfam" id="PF01408"/>
    </source>
</evidence>